<feature type="region of interest" description="Disordered" evidence="1">
    <location>
        <begin position="196"/>
        <end position="691"/>
    </location>
</feature>
<reference evidence="2 3" key="1">
    <citation type="journal article" date="2015" name="Genome Announc.">
        <title>Draft Genome Sequence and Gene Annotation of the Entomopathogenic Fungus Verticillium hemipterigenum.</title>
        <authorList>
            <person name="Horn F."/>
            <person name="Habel A."/>
            <person name="Scharf D.H."/>
            <person name="Dworschak J."/>
            <person name="Brakhage A.A."/>
            <person name="Guthke R."/>
            <person name="Hertweck C."/>
            <person name="Linde J."/>
        </authorList>
    </citation>
    <scope>NUCLEOTIDE SEQUENCE [LARGE SCALE GENOMIC DNA]</scope>
</reference>
<feature type="compositionally biased region" description="Basic residues" evidence="1">
    <location>
        <begin position="210"/>
        <end position="233"/>
    </location>
</feature>
<feature type="compositionally biased region" description="Polar residues" evidence="1">
    <location>
        <begin position="306"/>
        <end position="337"/>
    </location>
</feature>
<sequence length="691" mass="72754">MAPGTRRANRSGYAEHDDFDGLPVRQWRHEWVNVAPPVEQEQQQPNDFWGVELIHGMPKDSNLLAPHSQELLRAARSGQLYKRSAPNDDDDGDMEANVPEKAEKKEEEPAQKGFPIKIWKQVPRNVEGSELSHLAKRRRNVVTIASKTVEERIQGPTVTRATVRRTDAAGNPYTEEVTLIEGQAVDGEIISTRVEAVQIPNPALTTHLPPLKKRAPPPKRKAKAGPGRGKKKNRDPIPGQAQATEAAPVGQGADAAQAQPTGNETPNVESNGNANQDSEMADGDDDDDDDDDDAHDGDEGDDSELPENSTVEITQDIGDTTTDVNMSDVPTTTSASGDASDAVAPSTAIAPPLGGLATGSPKPEGSPLKNVTLAPATAESNAAEVNSNIAEPPSSMVGEESERAAEGDVPTLKASEEEALLPPPPEQVGNIATPKADDSADRGSDIEDKAKDSQQDEAALQDKVLSHQDTIMTEDTIKPEDSASVGFPRTESGAPSEVDTGSVNGGGDPVAPASVAEEEKPPASDMDVDAKPPAPVPLATIVAQTEDLKPEPSNPSGPGSTVAQVASPAAVAELAKTAPLPGVEEQPPADAVVPQETEEKKDTEDVPEPAPEPEAKDEPAHSVPVSVADLLTSETATPTATPTVAKEEEAPKPEEPEEKEKTEASSTTEPAEEPVKADATESQEKTEEAKE</sequence>
<evidence type="ECO:0000313" key="2">
    <source>
        <dbReference type="EMBL" id="CEJ90893.1"/>
    </source>
</evidence>
<dbReference type="STRING" id="1531966.A0A0A1TJY1"/>
<dbReference type="Proteomes" id="UP000039046">
    <property type="component" value="Unassembled WGS sequence"/>
</dbReference>
<protein>
    <recommendedName>
        <fullName evidence="4">Apopolysialoglycoprotein</fullName>
    </recommendedName>
</protein>
<feature type="region of interest" description="Disordered" evidence="1">
    <location>
        <begin position="1"/>
        <end position="20"/>
    </location>
</feature>
<evidence type="ECO:0000313" key="3">
    <source>
        <dbReference type="Proteomes" id="UP000039046"/>
    </source>
</evidence>
<feature type="compositionally biased region" description="Polar residues" evidence="1">
    <location>
        <begin position="378"/>
        <end position="389"/>
    </location>
</feature>
<evidence type="ECO:0000256" key="1">
    <source>
        <dbReference type="SAM" id="MobiDB-lite"/>
    </source>
</evidence>
<feature type="compositionally biased region" description="Basic and acidic residues" evidence="1">
    <location>
        <begin position="98"/>
        <end position="110"/>
    </location>
</feature>
<feature type="region of interest" description="Disordered" evidence="1">
    <location>
        <begin position="69"/>
        <end position="116"/>
    </location>
</feature>
<dbReference type="OrthoDB" id="275715at2759"/>
<name>A0A0A1TJY1_9HYPO</name>
<feature type="compositionally biased region" description="Acidic residues" evidence="1">
    <location>
        <begin position="279"/>
        <end position="305"/>
    </location>
</feature>
<feature type="compositionally biased region" description="Basic and acidic residues" evidence="1">
    <location>
        <begin position="645"/>
        <end position="663"/>
    </location>
</feature>
<feature type="compositionally biased region" description="Polar residues" evidence="1">
    <location>
        <begin position="554"/>
        <end position="564"/>
    </location>
</feature>
<gene>
    <name evidence="2" type="ORF">VHEMI06645</name>
</gene>
<keyword evidence="3" id="KW-1185">Reference proteome</keyword>
<feature type="compositionally biased region" description="Low complexity" evidence="1">
    <location>
        <begin position="632"/>
        <end position="644"/>
    </location>
</feature>
<accession>A0A0A1TJY1</accession>
<feature type="compositionally biased region" description="Basic and acidic residues" evidence="1">
    <location>
        <begin position="673"/>
        <end position="691"/>
    </location>
</feature>
<feature type="compositionally biased region" description="Basic and acidic residues" evidence="1">
    <location>
        <begin position="435"/>
        <end position="454"/>
    </location>
</feature>
<evidence type="ECO:0008006" key="4">
    <source>
        <dbReference type="Google" id="ProtNLM"/>
    </source>
</evidence>
<feature type="compositionally biased region" description="Polar residues" evidence="1">
    <location>
        <begin position="258"/>
        <end position="278"/>
    </location>
</feature>
<dbReference type="AlphaFoldDB" id="A0A0A1TJY1"/>
<dbReference type="HOGENOM" id="CLU_011402_0_0_1"/>
<proteinExistence type="predicted"/>
<dbReference type="EMBL" id="CDHN01000003">
    <property type="protein sequence ID" value="CEJ90893.1"/>
    <property type="molecule type" value="Genomic_DNA"/>
</dbReference>
<organism evidence="2 3">
    <name type="scientific">[Torrubiella] hemipterigena</name>
    <dbReference type="NCBI Taxonomy" id="1531966"/>
    <lineage>
        <taxon>Eukaryota</taxon>
        <taxon>Fungi</taxon>
        <taxon>Dikarya</taxon>
        <taxon>Ascomycota</taxon>
        <taxon>Pezizomycotina</taxon>
        <taxon>Sordariomycetes</taxon>
        <taxon>Hypocreomycetidae</taxon>
        <taxon>Hypocreales</taxon>
        <taxon>Clavicipitaceae</taxon>
        <taxon>Clavicipitaceae incertae sedis</taxon>
        <taxon>'Torrubiella' clade</taxon>
    </lineage>
</organism>